<feature type="transmembrane region" description="Helical" evidence="1">
    <location>
        <begin position="162"/>
        <end position="180"/>
    </location>
</feature>
<dbReference type="OMA" id="MARSIRH"/>
<dbReference type="EMBL" id="OVEO01000004">
    <property type="protein sequence ID" value="SPQ95856.1"/>
    <property type="molecule type" value="Genomic_DNA"/>
</dbReference>
<evidence type="ECO:0000313" key="5">
    <source>
        <dbReference type="Proteomes" id="UP000290189"/>
    </source>
</evidence>
<evidence type="ECO:0000313" key="3">
    <source>
        <dbReference type="EMBL" id="SPQ95856.1"/>
    </source>
</evidence>
<dbReference type="InterPro" id="IPR052724">
    <property type="entry name" value="GT117_domain-containing"/>
</dbReference>
<dbReference type="Proteomes" id="UP000290189">
    <property type="component" value="Unassembled WGS sequence"/>
</dbReference>
<feature type="transmembrane region" description="Helical" evidence="1">
    <location>
        <begin position="386"/>
        <end position="405"/>
    </location>
</feature>
<feature type="transmembrane region" description="Helical" evidence="1">
    <location>
        <begin position="39"/>
        <end position="56"/>
    </location>
</feature>
<protein>
    <recommendedName>
        <fullName evidence="6">DUF2723 domain-containing protein</fullName>
    </recommendedName>
</protein>
<gene>
    <name evidence="2" type="ORF">PBRA_006626</name>
    <name evidence="3" type="ORF">PLBR_LOCUS3071</name>
</gene>
<dbReference type="InterPro" id="IPR021280">
    <property type="entry name" value="TMEM260-like"/>
</dbReference>
<organism evidence="2 4">
    <name type="scientific">Plasmodiophora brassicae</name>
    <name type="common">Clubroot disease agent</name>
    <dbReference type="NCBI Taxonomy" id="37360"/>
    <lineage>
        <taxon>Eukaryota</taxon>
        <taxon>Sar</taxon>
        <taxon>Rhizaria</taxon>
        <taxon>Endomyxa</taxon>
        <taxon>Phytomyxea</taxon>
        <taxon>Plasmodiophorida</taxon>
        <taxon>Plasmodiophoridae</taxon>
        <taxon>Plasmodiophora</taxon>
    </lineage>
</organism>
<keyword evidence="1" id="KW-1133">Transmembrane helix</keyword>
<sequence length="697" mass="76606">MARSIRHRHAAGAVGAVVVASRATTKATAAVAGGVAVAWRPALICFASVLALYMATMSPTITGGDAGELAAAACGSSVPHPPGYPTFVVLYGSAFRLLQNAKPALLFNALSSLISASAAAILFIAVQQASGSTDWKGPMTATFMFAFSPTVWTYATQTEVFPLNNFFLAVLLLATVWLSSDPSPRNVVLCAFVCGLASTNQHTIVLYILPTALAFICLERRLRWPLTLTSIAAAFLLGLLPYAFLVAAAGRYRSWGDTSSLAGVMTHVFREEYGTFRLANENVDAGVPFLARLTFYFSDLLTQSSLVALPLALYCILVDRRRLIRIVVAAFAFYVVLFTMLNNMAVQSPLLLGVQQRFFMQPFALVCFLVGVGIHHIRNRNVLSPFLVDNLIVAFLLAHVGRPFLQQIAIRTAPAVVDIHARSALTSMPEGSIVLATGDLIVHPMLYLQACERVRPDVRVIAVPNMISTWFVEQQSRYFPGVVFPGLYMHGGFPGGFTARDFLDSNVDRAPVFTCGGLPPAPGEDQSALKRDFLAWPIGICSRILRPTEKPANLTAYLGTALSLLDVALFGMGSSQLYDATSWEYDAFRHVWLRRALLFEHAYNIIFPNYLEESLLRIAADLADRIVDGWRAKERFARPDSNFWKQAADVYGHLSVIQRHPYEDRMFVMFESALDADPNDHVIAEVVRGRHNPYRNR</sequence>
<dbReference type="Pfam" id="PF11028">
    <property type="entry name" value="TMEM260-like"/>
    <property type="match status" value="1"/>
</dbReference>
<dbReference type="EMBL" id="CDSF01000085">
    <property type="protein sequence ID" value="CEO98512.1"/>
    <property type="molecule type" value="Genomic_DNA"/>
</dbReference>
<reference evidence="2 4" key="1">
    <citation type="submission" date="2015-02" db="EMBL/GenBank/DDBJ databases">
        <authorList>
            <person name="Chooi Y.-H."/>
        </authorList>
    </citation>
    <scope>NUCLEOTIDE SEQUENCE [LARGE SCALE GENOMIC DNA]</scope>
    <source>
        <strain evidence="2">E3</strain>
    </source>
</reference>
<dbReference type="OrthoDB" id="197432at2759"/>
<dbReference type="PANTHER" id="PTHR16214">
    <property type="entry name" value="TRANSMEMBRANE PROTEIN 260"/>
    <property type="match status" value="1"/>
</dbReference>
<evidence type="ECO:0000256" key="1">
    <source>
        <dbReference type="SAM" id="Phobius"/>
    </source>
</evidence>
<evidence type="ECO:0000313" key="4">
    <source>
        <dbReference type="Proteomes" id="UP000039324"/>
    </source>
</evidence>
<proteinExistence type="predicted"/>
<feature type="transmembrane region" description="Helical" evidence="1">
    <location>
        <begin position="105"/>
        <end position="126"/>
    </location>
</feature>
<geneLocation type="mitochondrion" evidence="3"/>
<feature type="transmembrane region" description="Helical" evidence="1">
    <location>
        <begin position="358"/>
        <end position="374"/>
    </location>
</feature>
<feature type="transmembrane region" description="Helical" evidence="1">
    <location>
        <begin position="323"/>
        <end position="346"/>
    </location>
</feature>
<reference evidence="3 5" key="2">
    <citation type="submission" date="2018-03" db="EMBL/GenBank/DDBJ databases">
        <authorList>
            <person name="Fogelqvist J."/>
        </authorList>
    </citation>
    <scope>NUCLEOTIDE SEQUENCE [LARGE SCALE GENOMIC DNA]</scope>
</reference>
<keyword evidence="1" id="KW-0472">Membrane</keyword>
<keyword evidence="1" id="KW-0812">Transmembrane</keyword>
<feature type="transmembrane region" description="Helical" evidence="1">
    <location>
        <begin position="228"/>
        <end position="250"/>
    </location>
</feature>
<keyword evidence="4" id="KW-1185">Reference proteome</keyword>
<evidence type="ECO:0000313" key="2">
    <source>
        <dbReference type="EMBL" id="CEO98512.1"/>
    </source>
</evidence>
<feature type="transmembrane region" description="Helical" evidence="1">
    <location>
        <begin position="186"/>
        <end position="216"/>
    </location>
</feature>
<dbReference type="PANTHER" id="PTHR16214:SF3">
    <property type="entry name" value="TRANSMEMBRANE PROTEIN 260"/>
    <property type="match status" value="1"/>
</dbReference>
<dbReference type="Proteomes" id="UP000039324">
    <property type="component" value="Unassembled WGS sequence"/>
</dbReference>
<keyword evidence="3" id="KW-0496">Mitochondrion</keyword>
<accession>A0A0G4ITF0</accession>
<dbReference type="AlphaFoldDB" id="A0A0G4ITF0"/>
<name>A0A0G4ITF0_PLABS</name>
<evidence type="ECO:0008006" key="6">
    <source>
        <dbReference type="Google" id="ProtNLM"/>
    </source>
</evidence>